<accession>A0A1H3I0J7</accession>
<feature type="domain" description="NlpC/P60" evidence="7">
    <location>
        <begin position="230"/>
        <end position="345"/>
    </location>
</feature>
<dbReference type="EMBL" id="FNPH01000001">
    <property type="protein sequence ID" value="SDY21230.1"/>
    <property type="molecule type" value="Genomic_DNA"/>
</dbReference>
<evidence type="ECO:0000256" key="4">
    <source>
        <dbReference type="ARBA" id="ARBA00022807"/>
    </source>
</evidence>
<dbReference type="PROSITE" id="PS51935">
    <property type="entry name" value="NLPC_P60"/>
    <property type="match status" value="1"/>
</dbReference>
<feature type="coiled-coil region" evidence="5">
    <location>
        <begin position="178"/>
        <end position="205"/>
    </location>
</feature>
<evidence type="ECO:0000256" key="5">
    <source>
        <dbReference type="SAM" id="Coils"/>
    </source>
</evidence>
<reference evidence="9" key="1">
    <citation type="submission" date="2016-10" db="EMBL/GenBank/DDBJ databases">
        <authorList>
            <person name="Varghese N."/>
            <person name="Submissions S."/>
        </authorList>
    </citation>
    <scope>NUCLEOTIDE SEQUENCE [LARGE SCALE GENOMIC DNA]</scope>
    <source>
        <strain evidence="9">DSM 45245</strain>
    </source>
</reference>
<comment type="similarity">
    <text evidence="1">Belongs to the peptidase C40 family.</text>
</comment>
<protein>
    <submittedName>
        <fullName evidence="8">NlpC/P60 family protein</fullName>
    </submittedName>
</protein>
<dbReference type="GO" id="GO:0006508">
    <property type="term" value="P:proteolysis"/>
    <property type="evidence" value="ECO:0007669"/>
    <property type="project" value="UniProtKB-KW"/>
</dbReference>
<keyword evidence="3" id="KW-0378">Hydrolase</keyword>
<evidence type="ECO:0000256" key="2">
    <source>
        <dbReference type="ARBA" id="ARBA00022670"/>
    </source>
</evidence>
<proteinExistence type="inferred from homology"/>
<evidence type="ECO:0000256" key="3">
    <source>
        <dbReference type="ARBA" id="ARBA00022801"/>
    </source>
</evidence>
<dbReference type="PANTHER" id="PTHR47359">
    <property type="entry name" value="PEPTIDOGLYCAN DL-ENDOPEPTIDASE CWLO"/>
    <property type="match status" value="1"/>
</dbReference>
<dbReference type="SUPFAM" id="SSF54001">
    <property type="entry name" value="Cysteine proteinases"/>
    <property type="match status" value="1"/>
</dbReference>
<dbReference type="InterPro" id="IPR038765">
    <property type="entry name" value="Papain-like_cys_pep_sf"/>
</dbReference>
<evidence type="ECO:0000313" key="8">
    <source>
        <dbReference type="EMBL" id="SDY21230.1"/>
    </source>
</evidence>
<feature type="region of interest" description="Disordered" evidence="6">
    <location>
        <begin position="1"/>
        <end position="24"/>
    </location>
</feature>
<dbReference type="STRING" id="405436.SAMN05444365_1011067"/>
<dbReference type="OrthoDB" id="5177647at2"/>
<feature type="compositionally biased region" description="Basic and acidic residues" evidence="6">
    <location>
        <begin position="1"/>
        <end position="18"/>
    </location>
</feature>
<dbReference type="AlphaFoldDB" id="A0A1H3I0J7"/>
<organism evidence="8 9">
    <name type="scientific">Micromonospora pattaloongensis</name>
    <dbReference type="NCBI Taxonomy" id="405436"/>
    <lineage>
        <taxon>Bacteria</taxon>
        <taxon>Bacillati</taxon>
        <taxon>Actinomycetota</taxon>
        <taxon>Actinomycetes</taxon>
        <taxon>Micromonosporales</taxon>
        <taxon>Micromonosporaceae</taxon>
        <taxon>Micromonospora</taxon>
    </lineage>
</organism>
<evidence type="ECO:0000259" key="7">
    <source>
        <dbReference type="PROSITE" id="PS51935"/>
    </source>
</evidence>
<keyword evidence="4" id="KW-0788">Thiol protease</keyword>
<dbReference type="InterPro" id="IPR000064">
    <property type="entry name" value="NLP_P60_dom"/>
</dbReference>
<evidence type="ECO:0000256" key="6">
    <source>
        <dbReference type="SAM" id="MobiDB-lite"/>
    </source>
</evidence>
<keyword evidence="9" id="KW-1185">Reference proteome</keyword>
<dbReference type="RefSeq" id="WP_091551980.1">
    <property type="nucleotide sequence ID" value="NZ_FNPH01000001.1"/>
</dbReference>
<evidence type="ECO:0000256" key="1">
    <source>
        <dbReference type="ARBA" id="ARBA00007074"/>
    </source>
</evidence>
<dbReference type="GO" id="GO:0008234">
    <property type="term" value="F:cysteine-type peptidase activity"/>
    <property type="evidence" value="ECO:0007669"/>
    <property type="project" value="UniProtKB-KW"/>
</dbReference>
<dbReference type="Proteomes" id="UP000242415">
    <property type="component" value="Unassembled WGS sequence"/>
</dbReference>
<name>A0A1H3I0J7_9ACTN</name>
<dbReference type="Gene3D" id="6.10.250.3150">
    <property type="match status" value="1"/>
</dbReference>
<dbReference type="PANTHER" id="PTHR47359:SF3">
    <property type="entry name" value="NLP_P60 DOMAIN-CONTAINING PROTEIN-RELATED"/>
    <property type="match status" value="1"/>
</dbReference>
<dbReference type="InterPro" id="IPR051794">
    <property type="entry name" value="PG_Endopeptidase_C40"/>
</dbReference>
<gene>
    <name evidence="8" type="ORF">SAMN05444365_1011067</name>
</gene>
<keyword evidence="5" id="KW-0175">Coiled coil</keyword>
<dbReference type="Gene3D" id="3.90.1720.10">
    <property type="entry name" value="endopeptidase domain like (from Nostoc punctiforme)"/>
    <property type="match status" value="1"/>
</dbReference>
<sequence>MARARDNLRQPQNREHQQTRSRPPLRVAGRVLLALAAVLAVGALSPAQAHAEPSVGEIEKQIDAQWEQLEPVIEQYNKVHSQLKANKKRQTELAKKIRPLSLQVEMAMFQVGQMANQSYRVGPSSDLNALLASGSASALTEQLTLLDRLTRQQREQIAGVTAARDKFDGEKRKLDALVAQQQKQDAELAARKKKIEKDLDRLQKLRVTAYGSSSAGGSLRIGPCPATYPGGKAGIAVKTACAQIGKPYVFNASGPGSFDCSGLTQYAWAAAGVSLTHFTGAQWNEGTPVSQSEARPGDLVFFRSDLSHVGMYVGNGLMVHAPTSGDVVRMAPINQLPIAGFRRPG</sequence>
<evidence type="ECO:0000313" key="9">
    <source>
        <dbReference type="Proteomes" id="UP000242415"/>
    </source>
</evidence>
<dbReference type="Pfam" id="PF00877">
    <property type="entry name" value="NLPC_P60"/>
    <property type="match status" value="1"/>
</dbReference>
<keyword evidence="2" id="KW-0645">Protease</keyword>